<dbReference type="Gene3D" id="1.10.245.10">
    <property type="entry name" value="SWIB/MDM2 domain"/>
    <property type="match status" value="1"/>
</dbReference>
<dbReference type="OrthoDB" id="1164142at2759"/>
<protein>
    <recommendedName>
        <fullName evidence="2">DM2 domain-containing protein</fullName>
    </recommendedName>
</protein>
<evidence type="ECO:0000259" key="2">
    <source>
        <dbReference type="Pfam" id="PF02201"/>
    </source>
</evidence>
<sequence>MGMGMAGMAVRVLAAGSRSMSTKAHNSIPKEIAKAINPKTASSEFRKFLGIPHSSRSQNALLISKFIRLYNFRSPGIKKDNIWEENLNKMLQGKDRVGLPEIAKLLSPQFNQKGGMNAVSNSEDSKQQMGNVKGKAKKKGSKKK</sequence>
<dbReference type="EMBL" id="CM031835">
    <property type="protein sequence ID" value="KAG6687595.1"/>
    <property type="molecule type" value="Genomic_DNA"/>
</dbReference>
<dbReference type="InterPro" id="IPR036885">
    <property type="entry name" value="SWIB_MDM2_dom_sf"/>
</dbReference>
<dbReference type="Proteomes" id="UP000811609">
    <property type="component" value="Chromosome 11"/>
</dbReference>
<feature type="region of interest" description="Disordered" evidence="1">
    <location>
        <begin position="110"/>
        <end position="144"/>
    </location>
</feature>
<feature type="compositionally biased region" description="Basic residues" evidence="1">
    <location>
        <begin position="134"/>
        <end position="144"/>
    </location>
</feature>
<proteinExistence type="predicted"/>
<dbReference type="AlphaFoldDB" id="A0A8T1NWD5"/>
<dbReference type="InterPro" id="IPR003121">
    <property type="entry name" value="SWIB_MDM2_domain"/>
</dbReference>
<keyword evidence="5" id="KW-1185">Reference proteome</keyword>
<evidence type="ECO:0000313" key="5">
    <source>
        <dbReference type="Proteomes" id="UP000811609"/>
    </source>
</evidence>
<feature type="domain" description="DM2" evidence="2">
    <location>
        <begin position="40"/>
        <end position="109"/>
    </location>
</feature>
<name>A0A8T1NWD5_CARIL</name>
<dbReference type="Proteomes" id="UP000811246">
    <property type="component" value="Chromosome 11"/>
</dbReference>
<dbReference type="Pfam" id="PF02201">
    <property type="entry name" value="SWIB"/>
    <property type="match status" value="1"/>
</dbReference>
<dbReference type="EMBL" id="CM031819">
    <property type="protein sequence ID" value="KAG6635899.1"/>
    <property type="molecule type" value="Genomic_DNA"/>
</dbReference>
<dbReference type="SUPFAM" id="SSF47592">
    <property type="entry name" value="SWIB/MDM2 domain"/>
    <property type="match status" value="1"/>
</dbReference>
<comment type="caution">
    <text evidence="3">The sequence shown here is derived from an EMBL/GenBank/DDBJ whole genome shotgun (WGS) entry which is preliminary data.</text>
</comment>
<reference evidence="3" key="1">
    <citation type="submission" date="2020-12" db="EMBL/GenBank/DDBJ databases">
        <title>WGS assembly of Carya illinoinensis cv. Pawnee.</title>
        <authorList>
            <person name="Platts A."/>
            <person name="Shu S."/>
            <person name="Wright S."/>
            <person name="Barry K."/>
            <person name="Edger P."/>
            <person name="Pires J.C."/>
            <person name="Schmutz J."/>
        </authorList>
    </citation>
    <scope>NUCLEOTIDE SEQUENCE</scope>
    <source>
        <tissue evidence="3">Leaf</tissue>
    </source>
</reference>
<evidence type="ECO:0000313" key="3">
    <source>
        <dbReference type="EMBL" id="KAG6635899.1"/>
    </source>
</evidence>
<feature type="compositionally biased region" description="Polar residues" evidence="1">
    <location>
        <begin position="110"/>
        <end position="130"/>
    </location>
</feature>
<evidence type="ECO:0000256" key="1">
    <source>
        <dbReference type="SAM" id="MobiDB-lite"/>
    </source>
</evidence>
<organism evidence="3 5">
    <name type="scientific">Carya illinoinensis</name>
    <name type="common">Pecan</name>
    <dbReference type="NCBI Taxonomy" id="32201"/>
    <lineage>
        <taxon>Eukaryota</taxon>
        <taxon>Viridiplantae</taxon>
        <taxon>Streptophyta</taxon>
        <taxon>Embryophyta</taxon>
        <taxon>Tracheophyta</taxon>
        <taxon>Spermatophyta</taxon>
        <taxon>Magnoliopsida</taxon>
        <taxon>eudicotyledons</taxon>
        <taxon>Gunneridae</taxon>
        <taxon>Pentapetalae</taxon>
        <taxon>rosids</taxon>
        <taxon>fabids</taxon>
        <taxon>Fagales</taxon>
        <taxon>Juglandaceae</taxon>
        <taxon>Carya</taxon>
    </lineage>
</organism>
<gene>
    <name evidence="3" type="ORF">CIPAW_11G075100</name>
    <name evidence="4" type="ORF">I3842_11G080200</name>
</gene>
<evidence type="ECO:0000313" key="4">
    <source>
        <dbReference type="EMBL" id="KAG6687595.1"/>
    </source>
</evidence>
<reference evidence="4" key="2">
    <citation type="submission" date="2021-01" db="EMBL/GenBank/DDBJ databases">
        <authorList>
            <person name="Lovell J.T."/>
            <person name="Bentley N."/>
            <person name="Bhattarai G."/>
            <person name="Jenkins J.W."/>
            <person name="Sreedasyam A."/>
            <person name="Alarcon Y."/>
            <person name="Bock C."/>
            <person name="Boston L."/>
            <person name="Carlson J."/>
            <person name="Cervantes K."/>
            <person name="Clermont K."/>
            <person name="Krom N."/>
            <person name="Kubenka K."/>
            <person name="Mamidi S."/>
            <person name="Mattison C."/>
            <person name="Monteros M."/>
            <person name="Pisani C."/>
            <person name="Plott C."/>
            <person name="Rajasekar S."/>
            <person name="Rhein H.S."/>
            <person name="Rohla C."/>
            <person name="Song M."/>
            <person name="Hilaire R.S."/>
            <person name="Shu S."/>
            <person name="Wells L."/>
            <person name="Wang X."/>
            <person name="Webber J."/>
            <person name="Heerema R.J."/>
            <person name="Klein P."/>
            <person name="Conner P."/>
            <person name="Grauke L."/>
            <person name="Grimwood J."/>
            <person name="Schmutz J."/>
            <person name="Randall J.J."/>
        </authorList>
    </citation>
    <scope>NUCLEOTIDE SEQUENCE</scope>
    <source>
        <tissue evidence="4">Leaf</tissue>
    </source>
</reference>
<accession>A0A8T1NWD5</accession>